<dbReference type="InterPro" id="IPR001173">
    <property type="entry name" value="Glyco_trans_2-like"/>
</dbReference>
<name>A0A2S7U761_9BACT</name>
<evidence type="ECO:0000256" key="5">
    <source>
        <dbReference type="ARBA" id="ARBA00023136"/>
    </source>
</evidence>
<gene>
    <name evidence="7" type="ORF">BSZ32_17795</name>
</gene>
<dbReference type="GO" id="GO:0005886">
    <property type="term" value="C:plasma membrane"/>
    <property type="evidence" value="ECO:0007669"/>
    <property type="project" value="UniProtKB-SubCell"/>
</dbReference>
<evidence type="ECO:0000256" key="3">
    <source>
        <dbReference type="ARBA" id="ARBA00022676"/>
    </source>
</evidence>
<keyword evidence="3" id="KW-0328">Glycosyltransferase</keyword>
<sequence>MPSIEKKYDMPSIAVIIPTFNESDFIDKCLLQPALQDFNQVIVVDGGSTDDTREKLRALPKLTLLNCEVTNRAAQMNLGADANTCDLLLFLHADTLLPANTAQLLRKQFHNGKKCGCFNRQFTPASVLLDFTSEMAYWRSDFSFGAMVTKLYFSLKNYSNNFQAIVTCAVSKTSTFACVQNE</sequence>
<keyword evidence="2" id="KW-1003">Cell membrane</keyword>
<dbReference type="SUPFAM" id="SSF53448">
    <property type="entry name" value="Nucleotide-diphospho-sugar transferases"/>
    <property type="match status" value="1"/>
</dbReference>
<organism evidence="7 8">
    <name type="scientific">Rubritalea profundi</name>
    <dbReference type="NCBI Taxonomy" id="1658618"/>
    <lineage>
        <taxon>Bacteria</taxon>
        <taxon>Pseudomonadati</taxon>
        <taxon>Verrucomicrobiota</taxon>
        <taxon>Verrucomicrobiia</taxon>
        <taxon>Verrucomicrobiales</taxon>
        <taxon>Rubritaleaceae</taxon>
        <taxon>Rubritalea</taxon>
    </lineage>
</organism>
<evidence type="ECO:0000256" key="2">
    <source>
        <dbReference type="ARBA" id="ARBA00022475"/>
    </source>
</evidence>
<evidence type="ECO:0000259" key="6">
    <source>
        <dbReference type="Pfam" id="PF00535"/>
    </source>
</evidence>
<evidence type="ECO:0000313" key="7">
    <source>
        <dbReference type="EMBL" id="PQJ30142.1"/>
    </source>
</evidence>
<evidence type="ECO:0000313" key="8">
    <source>
        <dbReference type="Proteomes" id="UP000239907"/>
    </source>
</evidence>
<accession>A0A2S7U761</accession>
<dbReference type="PANTHER" id="PTHR43646:SF2">
    <property type="entry name" value="GLYCOSYLTRANSFERASE 2-LIKE DOMAIN-CONTAINING PROTEIN"/>
    <property type="match status" value="1"/>
</dbReference>
<dbReference type="EMBL" id="MQWA01000001">
    <property type="protein sequence ID" value="PQJ30142.1"/>
    <property type="molecule type" value="Genomic_DNA"/>
</dbReference>
<protein>
    <recommendedName>
        <fullName evidence="6">Glycosyltransferase 2-like domain-containing protein</fullName>
    </recommendedName>
</protein>
<dbReference type="RefSeq" id="WP_105044667.1">
    <property type="nucleotide sequence ID" value="NZ_MQWA01000001.1"/>
</dbReference>
<dbReference type="Gene3D" id="3.90.550.10">
    <property type="entry name" value="Spore Coat Polysaccharide Biosynthesis Protein SpsA, Chain A"/>
    <property type="match status" value="1"/>
</dbReference>
<evidence type="ECO:0000256" key="1">
    <source>
        <dbReference type="ARBA" id="ARBA00004236"/>
    </source>
</evidence>
<keyword evidence="5" id="KW-0472">Membrane</keyword>
<dbReference type="PANTHER" id="PTHR43646">
    <property type="entry name" value="GLYCOSYLTRANSFERASE"/>
    <property type="match status" value="1"/>
</dbReference>
<dbReference type="AlphaFoldDB" id="A0A2S7U761"/>
<dbReference type="Pfam" id="PF00535">
    <property type="entry name" value="Glycos_transf_2"/>
    <property type="match status" value="1"/>
</dbReference>
<feature type="domain" description="Glycosyltransferase 2-like" evidence="6">
    <location>
        <begin position="15"/>
        <end position="136"/>
    </location>
</feature>
<comment type="caution">
    <text evidence="7">The sequence shown here is derived from an EMBL/GenBank/DDBJ whole genome shotgun (WGS) entry which is preliminary data.</text>
</comment>
<keyword evidence="8" id="KW-1185">Reference proteome</keyword>
<dbReference type="Proteomes" id="UP000239907">
    <property type="component" value="Unassembled WGS sequence"/>
</dbReference>
<comment type="subcellular location">
    <subcellularLocation>
        <location evidence="1">Cell membrane</location>
    </subcellularLocation>
</comment>
<proteinExistence type="predicted"/>
<evidence type="ECO:0000256" key="4">
    <source>
        <dbReference type="ARBA" id="ARBA00022679"/>
    </source>
</evidence>
<reference evidence="7 8" key="1">
    <citation type="submission" date="2016-12" db="EMBL/GenBank/DDBJ databases">
        <title>Study of bacterial adaptation to deep sea.</title>
        <authorList>
            <person name="Song J."/>
            <person name="Yoshizawa S."/>
            <person name="Kogure K."/>
        </authorList>
    </citation>
    <scope>NUCLEOTIDE SEQUENCE [LARGE SCALE GENOMIC DNA]</scope>
    <source>
        <strain evidence="7 8">SAORIC-165</strain>
    </source>
</reference>
<dbReference type="GO" id="GO:0016757">
    <property type="term" value="F:glycosyltransferase activity"/>
    <property type="evidence" value="ECO:0007669"/>
    <property type="project" value="UniProtKB-KW"/>
</dbReference>
<keyword evidence="4" id="KW-0808">Transferase</keyword>
<dbReference type="InterPro" id="IPR029044">
    <property type="entry name" value="Nucleotide-diphossugar_trans"/>
</dbReference>
<dbReference type="OrthoDB" id="3189257at2"/>